<sequence>MEVNLPPHVLGFLGSAVKNLPQGVELEASEISDTLALLTLRADAQVAGDKLHSGQYDKLRTYTSFSPFHSAKHSELSFLGFQTAEFALPIRAYDTSLNFTYFSRPGFVRPHTFSPLFIYSKSTCCLLAPLDSFHEQVLLADKGHLKWGWNGDLEALPPSFSSTLAVIVSNTTRAALAKWGCLLRQRGCLRSSLQRYKGAVLSYLTYWTDNGAAYWYRREKGLSISDSLVKTISGIERANIPVGAVEIDSWFYPHEKSRDVSEIGYLHIVPPTGMLRWEPRRDVLDEGQLQALRLRLQNKPLIFHSRHISSKSSYVEEWKNERWWITGDRAHPQGDGLFRKWMSDAKSWGASTYEQDWMVEVWLGVRDLRAEAGRIRKWQKQLDDAAKAEGLHLIWCMSTPADMMTASTLEQIISVRSCDDYRYAQDASILWRWHLTTSHIIGTLGFCPFKDVFMTHKNESGMVDIDGDPNAELEACLAVMSAGPVGIGDRLGRTDADIVWKCCRADGMIIKPDYPMTALEYSMRNDKGLLWGETHIGGWQYILAVRTGIKSENDPNNDVCRTEVLKMQKGEHRLVYDWRQKSACVRSELTASLRLHEWKLWVMCPVWKGGEGKDEVRCSVIGDVSKFATMGDKRFTIDRTLSAYKKDEALDICAVQSETVVTSGDMSWTECEQLGEGLQLTVIGCAGEVVDVCYWDERGGMCSESVTIPTGGEQMLCMQHDEKNGRMVLNRM</sequence>
<dbReference type="InterPro" id="IPR008811">
    <property type="entry name" value="Glycosyl_hydrolases_36"/>
</dbReference>
<dbReference type="EMBL" id="NBIV01000350">
    <property type="protein sequence ID" value="PXF40174.1"/>
    <property type="molecule type" value="Genomic_DNA"/>
</dbReference>
<accession>A0A2V3IDM6</accession>
<gene>
    <name evidence="2" type="ORF">BWQ96_10112</name>
</gene>
<evidence type="ECO:0000313" key="2">
    <source>
        <dbReference type="EMBL" id="PXF40174.1"/>
    </source>
</evidence>
<dbReference type="AlphaFoldDB" id="A0A2V3IDM6"/>
<dbReference type="STRING" id="448386.A0A2V3IDM6"/>
<organism evidence="2 3">
    <name type="scientific">Gracilariopsis chorda</name>
    <dbReference type="NCBI Taxonomy" id="448386"/>
    <lineage>
        <taxon>Eukaryota</taxon>
        <taxon>Rhodophyta</taxon>
        <taxon>Florideophyceae</taxon>
        <taxon>Rhodymeniophycidae</taxon>
        <taxon>Gracilariales</taxon>
        <taxon>Gracilariaceae</taxon>
        <taxon>Gracilariopsis</taxon>
    </lineage>
</organism>
<keyword evidence="3" id="KW-1185">Reference proteome</keyword>
<proteinExistence type="predicted"/>
<comment type="caution">
    <text evidence="2">The sequence shown here is derived from an EMBL/GenBank/DDBJ whole genome shotgun (WGS) entry which is preliminary data.</text>
</comment>
<dbReference type="Pfam" id="PF05691">
    <property type="entry name" value="Raffinose_syn"/>
    <property type="match status" value="1"/>
</dbReference>
<evidence type="ECO:0000256" key="1">
    <source>
        <dbReference type="ARBA" id="ARBA00023277"/>
    </source>
</evidence>
<dbReference type="OrthoDB" id="41905at2759"/>
<name>A0A2V3IDM6_9FLOR</name>
<reference evidence="2 3" key="1">
    <citation type="journal article" date="2018" name="Mol. Biol. Evol.">
        <title>Analysis of the draft genome of the red seaweed Gracilariopsis chorda provides insights into genome size evolution in Rhodophyta.</title>
        <authorList>
            <person name="Lee J."/>
            <person name="Yang E.C."/>
            <person name="Graf L."/>
            <person name="Yang J.H."/>
            <person name="Qiu H."/>
            <person name="Zel Zion U."/>
            <person name="Chan C.X."/>
            <person name="Stephens T.G."/>
            <person name="Weber A.P.M."/>
            <person name="Boo G.H."/>
            <person name="Boo S.M."/>
            <person name="Kim K.M."/>
            <person name="Shin Y."/>
            <person name="Jung M."/>
            <person name="Lee S.J."/>
            <person name="Yim H.S."/>
            <person name="Lee J.H."/>
            <person name="Bhattacharya D."/>
            <person name="Yoon H.S."/>
        </authorList>
    </citation>
    <scope>NUCLEOTIDE SEQUENCE [LARGE SCALE GENOMIC DNA]</scope>
    <source>
        <strain evidence="2 3">SKKU-2015</strain>
        <tissue evidence="2">Whole body</tissue>
    </source>
</reference>
<evidence type="ECO:0000313" key="3">
    <source>
        <dbReference type="Proteomes" id="UP000247409"/>
    </source>
</evidence>
<dbReference type="Proteomes" id="UP000247409">
    <property type="component" value="Unassembled WGS sequence"/>
</dbReference>
<protein>
    <submittedName>
        <fullName evidence="2">Uncharacterized protein</fullName>
    </submittedName>
</protein>
<keyword evidence="1" id="KW-0119">Carbohydrate metabolism</keyword>